<keyword evidence="3" id="KW-1185">Reference proteome</keyword>
<feature type="region of interest" description="Disordered" evidence="1">
    <location>
        <begin position="1118"/>
        <end position="1147"/>
    </location>
</feature>
<dbReference type="Gene3D" id="1.25.40.10">
    <property type="entry name" value="Tetratricopeptide repeat domain"/>
    <property type="match status" value="4"/>
</dbReference>
<dbReference type="SUPFAM" id="SSF48452">
    <property type="entry name" value="TPR-like"/>
    <property type="match status" value="2"/>
</dbReference>
<sequence>MRPGRQQKLAEDTGEAHAVDGALANSGVLKVAGDLVLGQRRSTAPRSGYLHEVAQLAAAQFEGRAAELAAMAAFSTAPPGVQRDQGGEVCTAYWRWLAPAWSGKTALMAQFALCPPQGVDVLAFFITARAAGRSDRTAFLAALQGQLREYLCDADVDCASQGQFLDALERAADRATAEGRQLVLVVDGLDEDTGVESASSGYSIAALLPRVPPPGLRIVVAGRPNPPIPSDVLENHPLHSARINHLLAPSPEAQALRKAAERDLHALLTGGGLGREVACLIAAANGGLSAQDLADLMGEVSAWEVEEVLGGSLGRSFQRRPTQWPAPGDQPAHLFSFAHEELQQGAVKRISRAALERYRARVHAFTDAWCEASWPRDTPEYALIGYPQMLRNLADTTRLTALATDAVRHERLWETTGSDTEALAEIADAIRLHRAATDPDLQACVRLAHRRDEIRGYVASIPDDVIETWAIVGHVRRALTLALVAHGSRRIPDLVRGLLFGGRADHNTASLVGSAARQLLSPVQDARELRDVADALCGAGHPQQAADVARSIARPDRRDDALVAVVAAVARSGDLRQAAELARDIADPDRQVGVLASAARALAQSGRLEQAVELARGIAAPEPRNGILGSLSAAAAEAADDESANVYAPAPHALGWQARIPAEAVEGNDFAKDQERAAERARGISDPDRQAKVLGAIAKKLALGGFHRQATEFADEAARLARGSVNHDKRDGALGVAARAVARKGHHALAVELAYAMADTDRRADTLAAVVALMARAGAGQQAVELADEAAELARGGTALGPKAALLGVVAEAMTLTGRHERAAELAHTAAKLAHDSKGSGQSATAFTLAARAMARTGRYREAIDIARMVTEPDLLDGAYGAVAVVIAHAGHPREAIGLIGRVAAPDRKAKAQGAVATALAHAGCVRQAVDLALGIARSPSRSRALILIIRTMARAGHRQEAVELSRTAVDLAREAGDPNWLARTLSTAAEVLTHDGHHEQAVDFAQAAAEFARALKDPGRRVTALTGAARALSRAGRRDQAEGVGREAVNAARTLKDPGQRVKMLTSTARKCRDILDVRVLLAEALDIGPLPEVVACLPDIAPETVELLARLMTPKRPGAEPGHMAQPGTAAGHRLGYDNEEEIGR</sequence>
<comment type="caution">
    <text evidence="2">The sequence shown here is derived from an EMBL/GenBank/DDBJ whole genome shotgun (WGS) entry which is preliminary data.</text>
</comment>
<accession>A0ABU2XQA9</accession>
<evidence type="ECO:0000256" key="1">
    <source>
        <dbReference type="SAM" id="MobiDB-lite"/>
    </source>
</evidence>
<dbReference type="InterPro" id="IPR011990">
    <property type="entry name" value="TPR-like_helical_dom_sf"/>
</dbReference>
<dbReference type="Proteomes" id="UP001180754">
    <property type="component" value="Unassembled WGS sequence"/>
</dbReference>
<evidence type="ECO:0000313" key="2">
    <source>
        <dbReference type="EMBL" id="MDT0547637.1"/>
    </source>
</evidence>
<reference evidence="2" key="1">
    <citation type="submission" date="2024-05" db="EMBL/GenBank/DDBJ databases">
        <title>30 novel species of actinomycetes from the DSMZ collection.</title>
        <authorList>
            <person name="Nouioui I."/>
        </authorList>
    </citation>
    <scope>NUCLEOTIDE SEQUENCE</scope>
    <source>
        <strain evidence="2">DSM 41529</strain>
    </source>
</reference>
<evidence type="ECO:0000313" key="3">
    <source>
        <dbReference type="Proteomes" id="UP001180754"/>
    </source>
</evidence>
<name>A0ABU2XQA9_9ACTN</name>
<protein>
    <submittedName>
        <fullName evidence="2">Tetratricopeptide repeat protein</fullName>
    </submittedName>
</protein>
<dbReference type="RefSeq" id="WP_311728160.1">
    <property type="nucleotide sequence ID" value="NZ_JAVRFD010000021.1"/>
</dbReference>
<organism evidence="2 3">
    <name type="scientific">Streptomyces lonegramiae</name>
    <dbReference type="NCBI Taxonomy" id="3075524"/>
    <lineage>
        <taxon>Bacteria</taxon>
        <taxon>Bacillati</taxon>
        <taxon>Actinomycetota</taxon>
        <taxon>Actinomycetes</taxon>
        <taxon>Kitasatosporales</taxon>
        <taxon>Streptomycetaceae</taxon>
        <taxon>Streptomyces</taxon>
    </lineage>
</organism>
<proteinExistence type="predicted"/>
<dbReference type="EMBL" id="JAVRFD010000021">
    <property type="protein sequence ID" value="MDT0547637.1"/>
    <property type="molecule type" value="Genomic_DNA"/>
</dbReference>
<gene>
    <name evidence="2" type="ORF">RND15_33810</name>
</gene>